<dbReference type="Gene3D" id="3.20.20.150">
    <property type="entry name" value="Divalent-metal-dependent TIM barrel enzymes"/>
    <property type="match status" value="1"/>
</dbReference>
<evidence type="ECO:0000313" key="3">
    <source>
        <dbReference type="Proteomes" id="UP000549617"/>
    </source>
</evidence>
<feature type="domain" description="Xylose isomerase-like TIM barrel" evidence="1">
    <location>
        <begin position="57"/>
        <end position="298"/>
    </location>
</feature>
<gene>
    <name evidence="2" type="ORF">FHS49_001367</name>
</gene>
<comment type="caution">
    <text evidence="2">The sequence shown here is derived from an EMBL/GenBank/DDBJ whole genome shotgun (WGS) entry which is preliminary data.</text>
</comment>
<dbReference type="EMBL" id="JACIJC010000002">
    <property type="protein sequence ID" value="MBB5685359.1"/>
    <property type="molecule type" value="Genomic_DNA"/>
</dbReference>
<evidence type="ECO:0000313" key="2">
    <source>
        <dbReference type="EMBL" id="MBB5685359.1"/>
    </source>
</evidence>
<dbReference type="PANTHER" id="PTHR12110:SF41">
    <property type="entry name" value="INOSOSE DEHYDRATASE"/>
    <property type="match status" value="1"/>
</dbReference>
<keyword evidence="2" id="KW-0413">Isomerase</keyword>
<name>A0A7W9AH48_9SPHN</name>
<accession>A0A7W9AH48</accession>
<evidence type="ECO:0000259" key="1">
    <source>
        <dbReference type="Pfam" id="PF01261"/>
    </source>
</evidence>
<dbReference type="GO" id="GO:0016853">
    <property type="term" value="F:isomerase activity"/>
    <property type="evidence" value="ECO:0007669"/>
    <property type="project" value="UniProtKB-KW"/>
</dbReference>
<proteinExistence type="predicted"/>
<dbReference type="RefSeq" id="WP_184016635.1">
    <property type="nucleotide sequence ID" value="NZ_JACIJC010000002.1"/>
</dbReference>
<reference evidence="2 3" key="1">
    <citation type="submission" date="2020-08" db="EMBL/GenBank/DDBJ databases">
        <title>Genomic Encyclopedia of Type Strains, Phase IV (KMG-IV): sequencing the most valuable type-strain genomes for metagenomic binning, comparative biology and taxonomic classification.</title>
        <authorList>
            <person name="Goeker M."/>
        </authorList>
    </citation>
    <scope>NUCLEOTIDE SEQUENCE [LARGE SCALE GENOMIC DNA]</scope>
    <source>
        <strain evidence="2 3">DSM 25079</strain>
    </source>
</reference>
<dbReference type="InterPro" id="IPR013022">
    <property type="entry name" value="Xyl_isomerase-like_TIM-brl"/>
</dbReference>
<dbReference type="InterPro" id="IPR036237">
    <property type="entry name" value="Xyl_isomerase-like_sf"/>
</dbReference>
<dbReference type="InterPro" id="IPR050312">
    <property type="entry name" value="IolE/XylAMocC-like"/>
</dbReference>
<keyword evidence="3" id="KW-1185">Reference proteome</keyword>
<protein>
    <submittedName>
        <fullName evidence="2">Sugar phosphate isomerase/epimerase</fullName>
    </submittedName>
</protein>
<dbReference type="SUPFAM" id="SSF51658">
    <property type="entry name" value="Xylose isomerase-like"/>
    <property type="match status" value="1"/>
</dbReference>
<organism evidence="2 3">
    <name type="scientific">Sphingobium boeckii</name>
    <dbReference type="NCBI Taxonomy" id="1082345"/>
    <lineage>
        <taxon>Bacteria</taxon>
        <taxon>Pseudomonadati</taxon>
        <taxon>Pseudomonadota</taxon>
        <taxon>Alphaproteobacteria</taxon>
        <taxon>Sphingomonadales</taxon>
        <taxon>Sphingomonadaceae</taxon>
        <taxon>Sphingobium</taxon>
    </lineage>
</organism>
<dbReference type="AlphaFoldDB" id="A0A7W9AH48"/>
<dbReference type="Proteomes" id="UP000549617">
    <property type="component" value="Unassembled WGS sequence"/>
</dbReference>
<dbReference type="PANTHER" id="PTHR12110">
    <property type="entry name" value="HYDROXYPYRUVATE ISOMERASE"/>
    <property type="match status" value="1"/>
</dbReference>
<sequence length="303" mass="32996">MRDLSRRLAITGGLAALIGGAPSLRAAKPFFAQGTMPLGLNLYVLAAMFRQDPGQTLRAVADIGYREVEATLETHSAETLRPLLANAGLRCASLNILPRPLRGGVSLLTDSHIIAAGARLMQAAYVTLTLFPFPEGGTARIAEGLSVDGWHRTADQLNAKGREFKRHGLRFAYHNHNVELAPRGETNGLAILLENTDPALVHFHMDAGWVVAAGHDPVTFLKAYPGRFRLMHVKDIRASHQVNTALKADTTEIGSGIIDWRRVLDAARRAGVRHFAVEQEPPYAGAPIDSARKSFMYLSNLSR</sequence>
<dbReference type="Pfam" id="PF01261">
    <property type="entry name" value="AP_endonuc_2"/>
    <property type="match status" value="1"/>
</dbReference>